<gene>
    <name evidence="10" type="ORF">UREG_07870</name>
</gene>
<dbReference type="Proteomes" id="UP000002058">
    <property type="component" value="Unassembled WGS sequence"/>
</dbReference>
<keyword evidence="11" id="KW-1185">Reference proteome</keyword>
<evidence type="ECO:0000256" key="7">
    <source>
        <dbReference type="ARBA" id="ARBA00037565"/>
    </source>
</evidence>
<evidence type="ECO:0000256" key="9">
    <source>
        <dbReference type="SAM" id="SignalP"/>
    </source>
</evidence>
<dbReference type="PANTHER" id="PTHR12924:SF0">
    <property type="entry name" value="TRANSLOCON-ASSOCIATED PROTEIN SUBUNIT ALPHA"/>
    <property type="match status" value="1"/>
</dbReference>
<evidence type="ECO:0000256" key="4">
    <source>
        <dbReference type="ARBA" id="ARBA00022824"/>
    </source>
</evidence>
<evidence type="ECO:0000256" key="8">
    <source>
        <dbReference type="ARBA" id="ARBA00038311"/>
    </source>
</evidence>
<comment type="subcellular location">
    <subcellularLocation>
        <location evidence="1">Endoplasmic reticulum membrane</location>
        <topology evidence="1">Single-pass type I membrane protein</topology>
    </subcellularLocation>
</comment>
<dbReference type="AlphaFoldDB" id="C4JXT2"/>
<dbReference type="RefSeq" id="XP_002583097.1">
    <property type="nucleotide sequence ID" value="XM_002583051.1"/>
</dbReference>
<dbReference type="VEuPathDB" id="FungiDB:UREG_07870"/>
<feature type="signal peptide" evidence="9">
    <location>
        <begin position="1"/>
        <end position="21"/>
    </location>
</feature>
<dbReference type="GO" id="GO:0005789">
    <property type="term" value="C:endoplasmic reticulum membrane"/>
    <property type="evidence" value="ECO:0007669"/>
    <property type="project" value="UniProtKB-SubCell"/>
</dbReference>
<dbReference type="PANTHER" id="PTHR12924">
    <property type="entry name" value="TRANSLOCON-ASSOCIATED PROTEIN, ALPHA SUBUNIT"/>
    <property type="match status" value="1"/>
</dbReference>
<reference evidence="11" key="1">
    <citation type="journal article" date="2009" name="Genome Res.">
        <title>Comparative genomic analyses of the human fungal pathogens Coccidioides and their relatives.</title>
        <authorList>
            <person name="Sharpton T.J."/>
            <person name="Stajich J.E."/>
            <person name="Rounsley S.D."/>
            <person name="Gardner M.J."/>
            <person name="Wortman J.R."/>
            <person name="Jordar V.S."/>
            <person name="Maiti R."/>
            <person name="Kodira C.D."/>
            <person name="Neafsey D.E."/>
            <person name="Zeng Q."/>
            <person name="Hung C.-Y."/>
            <person name="McMahan C."/>
            <person name="Muszewska A."/>
            <person name="Grynberg M."/>
            <person name="Mandel M.A."/>
            <person name="Kellner E.M."/>
            <person name="Barker B.M."/>
            <person name="Galgiani J.N."/>
            <person name="Orbach M.J."/>
            <person name="Kirkland T.N."/>
            <person name="Cole G.T."/>
            <person name="Henn M.R."/>
            <person name="Birren B.W."/>
            <person name="Taylor J.W."/>
        </authorList>
    </citation>
    <scope>NUCLEOTIDE SEQUENCE [LARGE SCALE GENOMIC DNA]</scope>
    <source>
        <strain evidence="11">UAMH 1704</strain>
    </source>
</reference>
<evidence type="ECO:0000256" key="5">
    <source>
        <dbReference type="ARBA" id="ARBA00022989"/>
    </source>
</evidence>
<organism evidence="10 11">
    <name type="scientific">Uncinocarpus reesii (strain UAMH 1704)</name>
    <dbReference type="NCBI Taxonomy" id="336963"/>
    <lineage>
        <taxon>Eukaryota</taxon>
        <taxon>Fungi</taxon>
        <taxon>Dikarya</taxon>
        <taxon>Ascomycota</taxon>
        <taxon>Pezizomycotina</taxon>
        <taxon>Eurotiomycetes</taxon>
        <taxon>Eurotiomycetidae</taxon>
        <taxon>Onygenales</taxon>
        <taxon>Onygenaceae</taxon>
        <taxon>Uncinocarpus</taxon>
    </lineage>
</organism>
<proteinExistence type="inferred from homology"/>
<keyword evidence="5" id="KW-1133">Transmembrane helix</keyword>
<dbReference type="Pfam" id="PF03896">
    <property type="entry name" value="TRAP_alpha"/>
    <property type="match status" value="1"/>
</dbReference>
<name>C4JXT2_UNCRE</name>
<evidence type="ECO:0000256" key="3">
    <source>
        <dbReference type="ARBA" id="ARBA00022729"/>
    </source>
</evidence>
<sequence>MGKFAFLSLALLSVQALVARAEDAAANPDKPVLDDAANAVPQVNVDVSTTFPDSEVFGVKLVNGLPTTAQVKIANNEPDPITVNIIGGSLWTLSEPSQNVHNLTVSRYGVEIDAKSEKTITYNFVTELLPQDLSLNLATMVAKKDGLIFTMPAYNGTVSVVEPEMSIFDPQV</sequence>
<comment type="function">
    <text evidence="7">Is probably involved in a pathway contributing to genomic integrity.</text>
</comment>
<dbReference type="GeneID" id="8440321"/>
<dbReference type="eggNOG" id="ENOG502S7BF">
    <property type="taxonomic scope" value="Eukaryota"/>
</dbReference>
<dbReference type="InterPro" id="IPR005595">
    <property type="entry name" value="TRAP_alpha"/>
</dbReference>
<comment type="similarity">
    <text evidence="8">Belongs to the IRC22 family.</text>
</comment>
<dbReference type="KEGG" id="ure:UREG_07870"/>
<evidence type="ECO:0000256" key="6">
    <source>
        <dbReference type="ARBA" id="ARBA00023136"/>
    </source>
</evidence>
<evidence type="ECO:0000256" key="2">
    <source>
        <dbReference type="ARBA" id="ARBA00022692"/>
    </source>
</evidence>
<dbReference type="HOGENOM" id="CLU_1556418_0_0_1"/>
<evidence type="ECO:0000313" key="10">
    <source>
        <dbReference type="EMBL" id="EEP83005.1"/>
    </source>
</evidence>
<feature type="chain" id="PRO_5002939534" evidence="9">
    <location>
        <begin position="22"/>
        <end position="172"/>
    </location>
</feature>
<dbReference type="OMA" id="NNPFNIV"/>
<keyword evidence="4" id="KW-0256">Endoplasmic reticulum</keyword>
<keyword evidence="6" id="KW-0472">Membrane</keyword>
<dbReference type="EMBL" id="CH476619">
    <property type="protein sequence ID" value="EEP83005.1"/>
    <property type="molecule type" value="Genomic_DNA"/>
</dbReference>
<protein>
    <submittedName>
        <fullName evidence="10">Uncharacterized protein</fullName>
    </submittedName>
</protein>
<evidence type="ECO:0000256" key="1">
    <source>
        <dbReference type="ARBA" id="ARBA00004115"/>
    </source>
</evidence>
<keyword evidence="3 9" id="KW-0732">Signal</keyword>
<dbReference type="OrthoDB" id="1926781at2759"/>
<dbReference type="InParanoid" id="C4JXT2"/>
<keyword evidence="2" id="KW-0812">Transmembrane</keyword>
<evidence type="ECO:0000313" key="11">
    <source>
        <dbReference type="Proteomes" id="UP000002058"/>
    </source>
</evidence>
<accession>C4JXT2</accession>